<evidence type="ECO:0008006" key="8">
    <source>
        <dbReference type="Google" id="ProtNLM"/>
    </source>
</evidence>
<dbReference type="GO" id="GO:0016020">
    <property type="term" value="C:membrane"/>
    <property type="evidence" value="ECO:0007669"/>
    <property type="project" value="UniProtKB-SubCell"/>
</dbReference>
<gene>
    <name evidence="7" type="ORF">CLEP1334_LOCUS16399</name>
</gene>
<evidence type="ECO:0000256" key="6">
    <source>
        <dbReference type="RuleBase" id="RU363053"/>
    </source>
</evidence>
<dbReference type="InterPro" id="IPR007248">
    <property type="entry name" value="Mpv17_PMP22"/>
</dbReference>
<organism evidence="7">
    <name type="scientific">Calcidiscus leptoporus</name>
    <dbReference type="NCBI Taxonomy" id="127549"/>
    <lineage>
        <taxon>Eukaryota</taxon>
        <taxon>Haptista</taxon>
        <taxon>Haptophyta</taxon>
        <taxon>Prymnesiophyceae</taxon>
        <taxon>Coccolithales</taxon>
        <taxon>Calcidiscaceae</taxon>
        <taxon>Calcidiscus</taxon>
    </lineage>
</organism>
<keyword evidence="5 6" id="KW-0472">Membrane</keyword>
<proteinExistence type="inferred from homology"/>
<keyword evidence="3 6" id="KW-0812">Transmembrane</keyword>
<dbReference type="PANTHER" id="PTHR11266">
    <property type="entry name" value="PEROXISOMAL MEMBRANE PROTEIN 2, PXMP2 MPV17"/>
    <property type="match status" value="1"/>
</dbReference>
<dbReference type="PANTHER" id="PTHR11266:SF21">
    <property type="entry name" value="ACT DOMAIN-CONTAINING PROTEIN"/>
    <property type="match status" value="1"/>
</dbReference>
<dbReference type="EMBL" id="HBER01032611">
    <property type="protein sequence ID" value="CAD8541113.1"/>
    <property type="molecule type" value="Transcribed_RNA"/>
</dbReference>
<reference evidence="7" key="1">
    <citation type="submission" date="2021-01" db="EMBL/GenBank/DDBJ databases">
        <authorList>
            <person name="Corre E."/>
            <person name="Pelletier E."/>
            <person name="Niang G."/>
            <person name="Scheremetjew M."/>
            <person name="Finn R."/>
            <person name="Kale V."/>
            <person name="Holt S."/>
            <person name="Cochrane G."/>
            <person name="Meng A."/>
            <person name="Brown T."/>
            <person name="Cohen L."/>
        </authorList>
    </citation>
    <scope>NUCLEOTIDE SEQUENCE</scope>
    <source>
        <strain evidence="7">RCC1130</strain>
    </source>
</reference>
<evidence type="ECO:0000313" key="7">
    <source>
        <dbReference type="EMBL" id="CAD8541113.1"/>
    </source>
</evidence>
<dbReference type="Pfam" id="PF04117">
    <property type="entry name" value="Mpv17_PMP22"/>
    <property type="match status" value="1"/>
</dbReference>
<keyword evidence="4 6" id="KW-1133">Transmembrane helix</keyword>
<evidence type="ECO:0000256" key="2">
    <source>
        <dbReference type="ARBA" id="ARBA00006824"/>
    </source>
</evidence>
<evidence type="ECO:0000256" key="3">
    <source>
        <dbReference type="ARBA" id="ARBA00022692"/>
    </source>
</evidence>
<comment type="subcellular location">
    <subcellularLocation>
        <location evidence="1">Membrane</location>
        <topology evidence="1">Multi-pass membrane protein</topology>
    </subcellularLocation>
</comment>
<comment type="caution">
    <text evidence="6">Lacks conserved residue(s) required for the propagation of feature annotation.</text>
</comment>
<accession>A0A7S0J4P8</accession>
<name>A0A7S0J4P8_9EUKA</name>
<sequence>MAAAREALRPLFAFMERRPLPFGIGLCFLKGTACDFLVQRYVETQRSLSYKRMLVFGTFSAVFCGMWQYALFVKLMPRLCPGAEMFVSKPFHEKVRDGAGLRNLAKQVFIENGFNNGLLYFPIFYSVQTALEKGSIVKGVHEAPRKYLANAHTDVPDIWKVWVPVQAFNFAFSPLWLRVPLTACVSAFWTGYVSLKRGAYDGI</sequence>
<evidence type="ECO:0000256" key="5">
    <source>
        <dbReference type="ARBA" id="ARBA00023136"/>
    </source>
</evidence>
<evidence type="ECO:0000256" key="1">
    <source>
        <dbReference type="ARBA" id="ARBA00004141"/>
    </source>
</evidence>
<evidence type="ECO:0000256" key="4">
    <source>
        <dbReference type="ARBA" id="ARBA00022989"/>
    </source>
</evidence>
<dbReference type="AlphaFoldDB" id="A0A7S0J4P8"/>
<dbReference type="GO" id="GO:0005737">
    <property type="term" value="C:cytoplasm"/>
    <property type="evidence" value="ECO:0007669"/>
    <property type="project" value="TreeGrafter"/>
</dbReference>
<feature type="transmembrane region" description="Helical" evidence="6">
    <location>
        <begin position="54"/>
        <end position="72"/>
    </location>
</feature>
<protein>
    <recommendedName>
        <fullName evidence="8">Peroxisomal membrane protein MPV17</fullName>
    </recommendedName>
</protein>
<comment type="similarity">
    <text evidence="2 6">Belongs to the peroxisomal membrane protein PXMP2/4 family.</text>
</comment>